<dbReference type="PROSITE" id="PS50181">
    <property type="entry name" value="FBOX"/>
    <property type="match status" value="1"/>
</dbReference>
<dbReference type="InterPro" id="IPR001810">
    <property type="entry name" value="F-box_dom"/>
</dbReference>
<dbReference type="SUPFAM" id="SSF81383">
    <property type="entry name" value="F-box domain"/>
    <property type="match status" value="1"/>
</dbReference>
<reference evidence="2 3" key="2">
    <citation type="journal article" date="2019" name="G3 (Bethesda)">
        <title>Hybrid Assembly of the Genome of the Entomopathogenic Nematode Steinernema carpocapsae Identifies the X-Chromosome.</title>
        <authorList>
            <person name="Serra L."/>
            <person name="Macchietto M."/>
            <person name="Macias-Munoz A."/>
            <person name="McGill C.J."/>
            <person name="Rodriguez I.M."/>
            <person name="Rodriguez B."/>
            <person name="Murad R."/>
            <person name="Mortazavi A."/>
        </authorList>
    </citation>
    <scope>NUCLEOTIDE SEQUENCE [LARGE SCALE GENOMIC DNA]</scope>
    <source>
        <strain evidence="2 3">ALL</strain>
    </source>
</reference>
<comment type="caution">
    <text evidence="2">The sequence shown here is derived from an EMBL/GenBank/DDBJ whole genome shotgun (WGS) entry which is preliminary data.</text>
</comment>
<feature type="domain" description="F-box" evidence="1">
    <location>
        <begin position="1"/>
        <end position="46"/>
    </location>
</feature>
<organism evidence="2 3">
    <name type="scientific">Steinernema carpocapsae</name>
    <name type="common">Entomopathogenic nematode</name>
    <dbReference type="NCBI Taxonomy" id="34508"/>
    <lineage>
        <taxon>Eukaryota</taxon>
        <taxon>Metazoa</taxon>
        <taxon>Ecdysozoa</taxon>
        <taxon>Nematoda</taxon>
        <taxon>Chromadorea</taxon>
        <taxon>Rhabditida</taxon>
        <taxon>Tylenchina</taxon>
        <taxon>Panagrolaimomorpha</taxon>
        <taxon>Strongyloidoidea</taxon>
        <taxon>Steinernematidae</taxon>
        <taxon>Steinernema</taxon>
    </lineage>
</organism>
<accession>A0A4U5ME09</accession>
<dbReference type="CDD" id="cd09917">
    <property type="entry name" value="F-box_SF"/>
    <property type="match status" value="1"/>
</dbReference>
<name>A0A4U5ME09_STECR</name>
<keyword evidence="3" id="KW-1185">Reference proteome</keyword>
<evidence type="ECO:0000259" key="1">
    <source>
        <dbReference type="PROSITE" id="PS50181"/>
    </source>
</evidence>
<reference evidence="2 3" key="1">
    <citation type="journal article" date="2015" name="Genome Biol.">
        <title>Comparative genomics of Steinernema reveals deeply conserved gene regulatory networks.</title>
        <authorList>
            <person name="Dillman A.R."/>
            <person name="Macchietto M."/>
            <person name="Porter C.F."/>
            <person name="Rogers A."/>
            <person name="Williams B."/>
            <person name="Antoshechkin I."/>
            <person name="Lee M.M."/>
            <person name="Goodwin Z."/>
            <person name="Lu X."/>
            <person name="Lewis E.E."/>
            <person name="Goodrich-Blair H."/>
            <person name="Stock S.P."/>
            <person name="Adams B.J."/>
            <person name="Sternberg P.W."/>
            <person name="Mortazavi A."/>
        </authorList>
    </citation>
    <scope>NUCLEOTIDE SEQUENCE [LARGE SCALE GENOMIC DNA]</scope>
    <source>
        <strain evidence="2 3">ALL</strain>
    </source>
</reference>
<proteinExistence type="predicted"/>
<dbReference type="InterPro" id="IPR036047">
    <property type="entry name" value="F-box-like_dom_sf"/>
</dbReference>
<evidence type="ECO:0000313" key="2">
    <source>
        <dbReference type="EMBL" id="TKR67093.1"/>
    </source>
</evidence>
<dbReference type="EMBL" id="AZBU02000008">
    <property type="protein sequence ID" value="TKR67093.1"/>
    <property type="molecule type" value="Genomic_DNA"/>
</dbReference>
<dbReference type="Proteomes" id="UP000298663">
    <property type="component" value="Unassembled WGS sequence"/>
</dbReference>
<gene>
    <name evidence="2" type="ORF">L596_023297</name>
</gene>
<protein>
    <recommendedName>
        <fullName evidence="1">F-box domain-containing protein</fullName>
    </recommendedName>
</protein>
<sequence length="300" mass="34528">MLPNELLLQVFDNLDDATLLECRKVNWQFMEAADKILQDKRRFDVQIHVEKDRDIVFYDKIKRREIDTATIQKYLKDIDDEEAETSVDYLPPFMTVRELHVDARFLSPTRISDTFKILKVVGVQALTKVSLGWQKQHVQLFNIMKLLEEAPLKALELNWYNSSRVSGNAKGFHACLDLIKNVAPKLSWSLSVRGPFSVAEMMDAMSQDAVRCPLATFFLNKARIHAGDGPRAVRRFMESLKDKKQLCNVEMMSSMREMLWGPYRHQITDVMRGFNGSFTYTQSGKEKAGMLTSNCTTTES</sequence>
<dbReference type="Pfam" id="PF12937">
    <property type="entry name" value="F-box-like"/>
    <property type="match status" value="1"/>
</dbReference>
<dbReference type="AlphaFoldDB" id="A0A4U5ME09"/>
<evidence type="ECO:0000313" key="3">
    <source>
        <dbReference type="Proteomes" id="UP000298663"/>
    </source>
</evidence>